<dbReference type="OrthoDB" id="2671967at2759"/>
<evidence type="ECO:0000256" key="1">
    <source>
        <dbReference type="SAM" id="MobiDB-lite"/>
    </source>
</evidence>
<evidence type="ECO:0000259" key="2">
    <source>
        <dbReference type="Pfam" id="PF03372"/>
    </source>
</evidence>
<protein>
    <recommendedName>
        <fullName evidence="2">Endonuclease/exonuclease/phosphatase domain-containing protein</fullName>
    </recommendedName>
</protein>
<name>A0A4P9X2F7_9FUNG</name>
<dbReference type="EMBL" id="ML014490">
    <property type="protein sequence ID" value="RKO98316.1"/>
    <property type="molecule type" value="Genomic_DNA"/>
</dbReference>
<proteinExistence type="predicted"/>
<reference evidence="4" key="1">
    <citation type="journal article" date="2018" name="Nat. Microbiol.">
        <title>Leveraging single-cell genomics to expand the fungal tree of life.</title>
        <authorList>
            <person name="Ahrendt S.R."/>
            <person name="Quandt C.A."/>
            <person name="Ciobanu D."/>
            <person name="Clum A."/>
            <person name="Salamov A."/>
            <person name="Andreopoulos B."/>
            <person name="Cheng J.F."/>
            <person name="Woyke T."/>
            <person name="Pelin A."/>
            <person name="Henrissat B."/>
            <person name="Reynolds N.K."/>
            <person name="Benny G.L."/>
            <person name="Smith M.E."/>
            <person name="James T.Y."/>
            <person name="Grigoriev I.V."/>
        </authorList>
    </citation>
    <scope>NUCLEOTIDE SEQUENCE [LARGE SCALE GENOMIC DNA]</scope>
    <source>
        <strain evidence="4">ATCC 52028</strain>
    </source>
</reference>
<evidence type="ECO:0000313" key="3">
    <source>
        <dbReference type="EMBL" id="RKO98316.1"/>
    </source>
</evidence>
<dbReference type="InterPro" id="IPR036691">
    <property type="entry name" value="Endo/exonu/phosph_ase_sf"/>
</dbReference>
<gene>
    <name evidence="3" type="ORF">CXG81DRAFT_21434</name>
</gene>
<feature type="region of interest" description="Disordered" evidence="1">
    <location>
        <begin position="442"/>
        <end position="478"/>
    </location>
</feature>
<keyword evidence="4" id="KW-1185">Reference proteome</keyword>
<dbReference type="Pfam" id="PF03372">
    <property type="entry name" value="Exo_endo_phos"/>
    <property type="match status" value="1"/>
</dbReference>
<dbReference type="Proteomes" id="UP000274922">
    <property type="component" value="Unassembled WGS sequence"/>
</dbReference>
<evidence type="ECO:0000313" key="4">
    <source>
        <dbReference type="Proteomes" id="UP000274922"/>
    </source>
</evidence>
<dbReference type="SUPFAM" id="SSF56219">
    <property type="entry name" value="DNase I-like"/>
    <property type="match status" value="1"/>
</dbReference>
<dbReference type="InterPro" id="IPR005135">
    <property type="entry name" value="Endo/exonuclease/phosphatase"/>
</dbReference>
<accession>A0A4P9X2F7</accession>
<dbReference type="GO" id="GO:0003824">
    <property type="term" value="F:catalytic activity"/>
    <property type="evidence" value="ECO:0007669"/>
    <property type="project" value="InterPro"/>
</dbReference>
<dbReference type="AlphaFoldDB" id="A0A4P9X2F7"/>
<feature type="domain" description="Endonuclease/exonuclease/phosphatase" evidence="2">
    <location>
        <begin position="138"/>
        <end position="364"/>
    </location>
</feature>
<sequence>MVLPGEHNPAPAASHAPALYTTTCNNPHADMCEVLELPSLPTFPIRLGNEPPPSLGATYRPRSDLCIRRVKHHGYQPSVDISAYAYSALVELQRAPLMTICLQNAGFSSRPFTPDGRRGPTAQVGGPASPPPRRIYFASWNINFIWGKRQDVAPFLTTTRHDILALQETRRTAEQYPIQVRGYRVIERCDDFTQDELAQGHRGLAMLVRAPLTAFSIPCAFSRAQGVLVQLPTDASAIRGVGARSLLIVNCYLTARAGQQHTREREELLTTTAALIRQHRPRAAAIVGDLSEPPDRVERWARRAGLERLATNGWAITFHAATDRRAGTTPDHILVMAGTTDRRTTPHAYWRRTRVHRGWDSSDHWPLSAALTIPGGAELTLVDEPARLTAIRRLPDATRTRILALNHWAPLSEMASDPNASPEAMARQLAAAYQAATALLPPTRAPPVWRPTQFHPLLEPPYENGNTRSGHYGLERSP</sequence>
<dbReference type="Gene3D" id="3.60.10.10">
    <property type="entry name" value="Endonuclease/exonuclease/phosphatase"/>
    <property type="match status" value="1"/>
</dbReference>
<organism evidence="3 4">
    <name type="scientific">Caulochytrium protostelioides</name>
    <dbReference type="NCBI Taxonomy" id="1555241"/>
    <lineage>
        <taxon>Eukaryota</taxon>
        <taxon>Fungi</taxon>
        <taxon>Fungi incertae sedis</taxon>
        <taxon>Chytridiomycota</taxon>
        <taxon>Chytridiomycota incertae sedis</taxon>
        <taxon>Chytridiomycetes</taxon>
        <taxon>Caulochytriales</taxon>
        <taxon>Caulochytriaceae</taxon>
        <taxon>Caulochytrium</taxon>
    </lineage>
</organism>